<evidence type="ECO:0000256" key="3">
    <source>
        <dbReference type="ARBA" id="ARBA00022452"/>
    </source>
</evidence>
<evidence type="ECO:0000256" key="2">
    <source>
        <dbReference type="ARBA" id="ARBA00008163"/>
    </source>
</evidence>
<comment type="similarity">
    <text evidence="2">Belongs to the OmpP1/FadL family.</text>
</comment>
<keyword evidence="7" id="KW-0998">Cell outer membrane</keyword>
<keyword evidence="6" id="KW-0472">Membrane</keyword>
<evidence type="ECO:0000313" key="9">
    <source>
        <dbReference type="Proteomes" id="UP000324143"/>
    </source>
</evidence>
<dbReference type="PANTHER" id="PTHR35093:SF8">
    <property type="entry name" value="OUTER MEMBRANE PROTEIN NMB0088-RELATED"/>
    <property type="match status" value="1"/>
</dbReference>
<evidence type="ECO:0000256" key="5">
    <source>
        <dbReference type="ARBA" id="ARBA00022729"/>
    </source>
</evidence>
<sequence length="419" mass="46341">MLGKKKLFLVLGTIFLIVSITQATNGYFTHGYTTKGKGLAGAEVALPIDSFSGVSNPALITDLSSNYSFGLGVFMPFRYYKVTGNPSGAPGTFPLIPQKVESEKNYFIMPKVGTKFSVKKLFDMSINIYGNGGMNTHYDTAVFNGEKPTGVDLSQLFTDITFAKKVSKNHSFGVSAVLAYQRFKAEGLQAFTAFSASSEDLTNNDYDNSFGYGAKIGYYGKFNKYFNLGLSYQTRIMMSELDKYKGLFAEQGDFDIPSQLNLGVASSLTDKITLNITYQRIFYSNINPIANEFNPLDFGSGILLGDDNGPGFGWEDMNIYKTGVDIKLNKDYSLQAGYSYGKSPIDEKDVMLNILAPAVIENHLTIGVTKKIKNNNLLSLSIMHGLSNKIKGYNPMEAPEQQEIELEMHQWEVELGYSF</sequence>
<evidence type="ECO:0000256" key="4">
    <source>
        <dbReference type="ARBA" id="ARBA00022692"/>
    </source>
</evidence>
<comment type="caution">
    <text evidence="8">The sequence shown here is derived from an EMBL/GenBank/DDBJ whole genome shotgun (WGS) entry which is preliminary data.</text>
</comment>
<dbReference type="Gene3D" id="2.40.160.60">
    <property type="entry name" value="Outer membrane protein transport protein (OMPP1/FadL/TodX)"/>
    <property type="match status" value="1"/>
</dbReference>
<protein>
    <submittedName>
        <fullName evidence="8">Long-chain fatty acid transporter</fullName>
    </submittedName>
</protein>
<dbReference type="EMBL" id="VSIX01000033">
    <property type="protein sequence ID" value="TYB31456.1"/>
    <property type="molecule type" value="Genomic_DNA"/>
</dbReference>
<evidence type="ECO:0000256" key="7">
    <source>
        <dbReference type="ARBA" id="ARBA00023237"/>
    </source>
</evidence>
<dbReference type="SUPFAM" id="SSF56935">
    <property type="entry name" value="Porins"/>
    <property type="match status" value="1"/>
</dbReference>
<reference evidence="8" key="1">
    <citation type="submission" date="2019-08" db="EMBL/GenBank/DDBJ databases">
        <title>Genomic characterization of a novel candidate phylum (ARYD3) from a high temperature, high salinity tertiary oil reservoir in north central Oklahoma, USA.</title>
        <authorList>
            <person name="Youssef N.H."/>
            <person name="Yadav A."/>
            <person name="Elshahed M.S."/>
        </authorList>
    </citation>
    <scope>NUCLEOTIDE SEQUENCE [LARGE SCALE GENOMIC DNA]</scope>
    <source>
        <strain evidence="8">ARYD3</strain>
    </source>
</reference>
<evidence type="ECO:0000256" key="6">
    <source>
        <dbReference type="ARBA" id="ARBA00023136"/>
    </source>
</evidence>
<gene>
    <name evidence="8" type="ORF">FXF47_03840</name>
</gene>
<dbReference type="InterPro" id="IPR005017">
    <property type="entry name" value="OMPP1/FadL/TodX"/>
</dbReference>
<dbReference type="Pfam" id="PF03349">
    <property type="entry name" value="Toluene_X"/>
    <property type="match status" value="1"/>
</dbReference>
<proteinExistence type="inferred from homology"/>
<dbReference type="GO" id="GO:0015483">
    <property type="term" value="F:long-chain fatty acid transporting porin activity"/>
    <property type="evidence" value="ECO:0007669"/>
    <property type="project" value="TreeGrafter"/>
</dbReference>
<dbReference type="PANTHER" id="PTHR35093">
    <property type="entry name" value="OUTER MEMBRANE PROTEIN NMB0088-RELATED"/>
    <property type="match status" value="1"/>
</dbReference>
<evidence type="ECO:0000313" key="8">
    <source>
        <dbReference type="EMBL" id="TYB31456.1"/>
    </source>
</evidence>
<dbReference type="AlphaFoldDB" id="A0A5D0MEL8"/>
<keyword evidence="4" id="KW-0812">Transmembrane</keyword>
<dbReference type="Proteomes" id="UP000324143">
    <property type="component" value="Unassembled WGS sequence"/>
</dbReference>
<accession>A0A5D0MEL8</accession>
<name>A0A5D0MEL8_9BACT</name>
<organism evidence="8 9">
    <name type="scientific">Candidatus Mcinerneyibacterium aminivorans</name>
    <dbReference type="NCBI Taxonomy" id="2703815"/>
    <lineage>
        <taxon>Bacteria</taxon>
        <taxon>Candidatus Macinerneyibacteriota</taxon>
        <taxon>Candidatus Mcinerneyibacteria</taxon>
        <taxon>Candidatus Mcinerneyibacteriales</taxon>
        <taxon>Candidatus Mcinerneyibacteriaceae</taxon>
        <taxon>Candidatus Mcinerneyibacterium</taxon>
    </lineage>
</organism>
<dbReference type="GO" id="GO:0009279">
    <property type="term" value="C:cell outer membrane"/>
    <property type="evidence" value="ECO:0007669"/>
    <property type="project" value="UniProtKB-SubCell"/>
</dbReference>
<keyword evidence="9" id="KW-1185">Reference proteome</keyword>
<comment type="subcellular location">
    <subcellularLocation>
        <location evidence="1">Cell outer membrane</location>
        <topology evidence="1">Multi-pass membrane protein</topology>
    </subcellularLocation>
</comment>
<keyword evidence="3" id="KW-1134">Transmembrane beta strand</keyword>
<evidence type="ECO:0000256" key="1">
    <source>
        <dbReference type="ARBA" id="ARBA00004571"/>
    </source>
</evidence>
<keyword evidence="5" id="KW-0732">Signal</keyword>